<reference evidence="2 3" key="1">
    <citation type="journal article" date="2018" name="BMC Genomics">
        <title>Comparative genome analyses reveal sequence features reflecting distinct modes of host-adaptation between dicot and monocot powdery mildew.</title>
        <authorList>
            <person name="Wu Y."/>
            <person name="Ma X."/>
            <person name="Pan Z."/>
            <person name="Kale S.D."/>
            <person name="Song Y."/>
            <person name="King H."/>
            <person name="Zhang Q."/>
            <person name="Presley C."/>
            <person name="Deng X."/>
            <person name="Wei C.I."/>
            <person name="Xiao S."/>
        </authorList>
    </citation>
    <scope>NUCLEOTIDE SEQUENCE [LARGE SCALE GENOMIC DNA]</scope>
    <source>
        <strain evidence="2">UCSC1</strain>
    </source>
</reference>
<organism evidence="2 3">
    <name type="scientific">Golovinomyces cichoracearum</name>
    <dbReference type="NCBI Taxonomy" id="62708"/>
    <lineage>
        <taxon>Eukaryota</taxon>
        <taxon>Fungi</taxon>
        <taxon>Dikarya</taxon>
        <taxon>Ascomycota</taxon>
        <taxon>Pezizomycotina</taxon>
        <taxon>Leotiomycetes</taxon>
        <taxon>Erysiphales</taxon>
        <taxon>Erysiphaceae</taxon>
        <taxon>Golovinomyces</taxon>
    </lineage>
</organism>
<evidence type="ECO:0000313" key="3">
    <source>
        <dbReference type="Proteomes" id="UP000285405"/>
    </source>
</evidence>
<evidence type="ECO:0000313" key="2">
    <source>
        <dbReference type="EMBL" id="RKF55154.1"/>
    </source>
</evidence>
<feature type="compositionally biased region" description="Basic and acidic residues" evidence="1">
    <location>
        <begin position="61"/>
        <end position="71"/>
    </location>
</feature>
<accession>A0A420HCI3</accession>
<evidence type="ECO:0000256" key="1">
    <source>
        <dbReference type="SAM" id="MobiDB-lite"/>
    </source>
</evidence>
<feature type="compositionally biased region" description="Polar residues" evidence="1">
    <location>
        <begin position="23"/>
        <end position="37"/>
    </location>
</feature>
<feature type="region of interest" description="Disordered" evidence="1">
    <location>
        <begin position="58"/>
        <end position="84"/>
    </location>
</feature>
<name>A0A420HCI3_9PEZI</name>
<sequence>MKVLQEEDPHEWTPTEIREQTEKSTLNSRWNKQKLTTSPPPLIPILLPVQSNQGDYIAKTQNDEMRPEIKPRYRQSRGTRTTQV</sequence>
<feature type="region of interest" description="Disordered" evidence="1">
    <location>
        <begin position="1"/>
        <end position="45"/>
    </location>
</feature>
<dbReference type="EMBL" id="MCBR01020618">
    <property type="protein sequence ID" value="RKF55154.1"/>
    <property type="molecule type" value="Genomic_DNA"/>
</dbReference>
<feature type="compositionally biased region" description="Basic and acidic residues" evidence="1">
    <location>
        <begin position="1"/>
        <end position="22"/>
    </location>
</feature>
<dbReference type="AlphaFoldDB" id="A0A420HCI3"/>
<gene>
    <name evidence="2" type="ORF">GcC1_206048</name>
</gene>
<protein>
    <submittedName>
        <fullName evidence="2">Uncharacterized protein</fullName>
    </submittedName>
</protein>
<comment type="caution">
    <text evidence="2">The sequence shown here is derived from an EMBL/GenBank/DDBJ whole genome shotgun (WGS) entry which is preliminary data.</text>
</comment>
<proteinExistence type="predicted"/>
<dbReference type="Proteomes" id="UP000285405">
    <property type="component" value="Unassembled WGS sequence"/>
</dbReference>